<dbReference type="EMBL" id="JAEPIV010000008">
    <property type="protein sequence ID" value="MBK4720368.1"/>
    <property type="molecule type" value="Genomic_DNA"/>
</dbReference>
<dbReference type="RefSeq" id="WP_200485607.1">
    <property type="nucleotide sequence ID" value="NZ_JAEPIV010000008.1"/>
</dbReference>
<proteinExistence type="predicted"/>
<gene>
    <name evidence="1" type="ORF">JJL56_15975</name>
</gene>
<dbReference type="Proteomes" id="UP000654452">
    <property type="component" value="Unassembled WGS sequence"/>
</dbReference>
<protein>
    <recommendedName>
        <fullName evidence="3">Transposase DDE domain-containing protein</fullName>
    </recommendedName>
</protein>
<sequence length="73" mass="8105">MIAQKMAFGPRIWTPQKALALRVLRCFPWFTLAAGLGRATVKIGIAKLAYNFRRLISCSTSACRGVQLIASHR</sequence>
<keyword evidence="2" id="KW-1185">Reference proteome</keyword>
<evidence type="ECO:0000313" key="2">
    <source>
        <dbReference type="Proteomes" id="UP000654452"/>
    </source>
</evidence>
<name>A0ABS1I135_9PROT</name>
<organism evidence="1 2">
    <name type="scientific">Azospirillum aestuarii</name>
    <dbReference type="NCBI Taxonomy" id="2802052"/>
    <lineage>
        <taxon>Bacteria</taxon>
        <taxon>Pseudomonadati</taxon>
        <taxon>Pseudomonadota</taxon>
        <taxon>Alphaproteobacteria</taxon>
        <taxon>Rhodospirillales</taxon>
        <taxon>Azospirillaceae</taxon>
        <taxon>Azospirillum</taxon>
    </lineage>
</organism>
<reference evidence="1 2" key="1">
    <citation type="submission" date="2021-01" db="EMBL/GenBank/DDBJ databases">
        <title>Azospirillum sp. YIM DDC1 draft genome.</title>
        <authorList>
            <person name="Wang Y.-X."/>
        </authorList>
    </citation>
    <scope>NUCLEOTIDE SEQUENCE [LARGE SCALE GENOMIC DNA]</scope>
    <source>
        <strain evidence="1 2">YIM DDC1</strain>
    </source>
</reference>
<evidence type="ECO:0000313" key="1">
    <source>
        <dbReference type="EMBL" id="MBK4720368.1"/>
    </source>
</evidence>
<evidence type="ECO:0008006" key="3">
    <source>
        <dbReference type="Google" id="ProtNLM"/>
    </source>
</evidence>
<comment type="caution">
    <text evidence="1">The sequence shown here is derived from an EMBL/GenBank/DDBJ whole genome shotgun (WGS) entry which is preliminary data.</text>
</comment>
<accession>A0ABS1I135</accession>